<keyword evidence="1" id="KW-0812">Transmembrane</keyword>
<gene>
    <name evidence="2" type="ORF">ARMSODRAFT_979458</name>
</gene>
<keyword evidence="1" id="KW-0472">Membrane</keyword>
<name>A0A2H3BJQ3_9AGAR</name>
<dbReference type="Proteomes" id="UP000218334">
    <property type="component" value="Unassembled WGS sequence"/>
</dbReference>
<dbReference type="EMBL" id="KZ293454">
    <property type="protein sequence ID" value="PBK64083.1"/>
    <property type="molecule type" value="Genomic_DNA"/>
</dbReference>
<organism evidence="2 3">
    <name type="scientific">Armillaria solidipes</name>
    <dbReference type="NCBI Taxonomy" id="1076256"/>
    <lineage>
        <taxon>Eukaryota</taxon>
        <taxon>Fungi</taxon>
        <taxon>Dikarya</taxon>
        <taxon>Basidiomycota</taxon>
        <taxon>Agaricomycotina</taxon>
        <taxon>Agaricomycetes</taxon>
        <taxon>Agaricomycetidae</taxon>
        <taxon>Agaricales</taxon>
        <taxon>Marasmiineae</taxon>
        <taxon>Physalacriaceae</taxon>
        <taxon>Armillaria</taxon>
    </lineage>
</organism>
<evidence type="ECO:0000313" key="3">
    <source>
        <dbReference type="Proteomes" id="UP000218334"/>
    </source>
</evidence>
<sequence length="196" mass="22440">MVQDIPSPSLTSCDSQTRPMSLPSIILSFAPPGTVLYTLILVFLPCYFFLYPLLPAVKPSSALEKLKKSLKDATHLYTSHIRAMDDPVAFHIAVEEIELSTAGLTRVYLNACHRLSWTDRRSWARYLSDAKHVWLKAREYQREIDSLKKRLERKKEEFGTPFYARELLVTGVMTITHWSIVRGITLPLFESHGLFA</sequence>
<evidence type="ECO:0000256" key="1">
    <source>
        <dbReference type="SAM" id="Phobius"/>
    </source>
</evidence>
<feature type="transmembrane region" description="Helical" evidence="1">
    <location>
        <begin position="35"/>
        <end position="57"/>
    </location>
</feature>
<reference evidence="3" key="1">
    <citation type="journal article" date="2017" name="Nat. Ecol. Evol.">
        <title>Genome expansion and lineage-specific genetic innovations in the forest pathogenic fungi Armillaria.</title>
        <authorList>
            <person name="Sipos G."/>
            <person name="Prasanna A.N."/>
            <person name="Walter M.C."/>
            <person name="O'Connor E."/>
            <person name="Balint B."/>
            <person name="Krizsan K."/>
            <person name="Kiss B."/>
            <person name="Hess J."/>
            <person name="Varga T."/>
            <person name="Slot J."/>
            <person name="Riley R."/>
            <person name="Boka B."/>
            <person name="Rigling D."/>
            <person name="Barry K."/>
            <person name="Lee J."/>
            <person name="Mihaltcheva S."/>
            <person name="LaButti K."/>
            <person name="Lipzen A."/>
            <person name="Waldron R."/>
            <person name="Moloney N.M."/>
            <person name="Sperisen C."/>
            <person name="Kredics L."/>
            <person name="Vagvoelgyi C."/>
            <person name="Patrignani A."/>
            <person name="Fitzpatrick D."/>
            <person name="Nagy I."/>
            <person name="Doyle S."/>
            <person name="Anderson J.B."/>
            <person name="Grigoriev I.V."/>
            <person name="Gueldener U."/>
            <person name="Muensterkoetter M."/>
            <person name="Nagy L.G."/>
        </authorList>
    </citation>
    <scope>NUCLEOTIDE SEQUENCE [LARGE SCALE GENOMIC DNA]</scope>
    <source>
        <strain evidence="3">28-4</strain>
    </source>
</reference>
<keyword evidence="1" id="KW-1133">Transmembrane helix</keyword>
<keyword evidence="3" id="KW-1185">Reference proteome</keyword>
<proteinExistence type="predicted"/>
<evidence type="ECO:0000313" key="2">
    <source>
        <dbReference type="EMBL" id="PBK64083.1"/>
    </source>
</evidence>
<protein>
    <submittedName>
        <fullName evidence="2">Uncharacterized protein</fullName>
    </submittedName>
</protein>
<dbReference type="AlphaFoldDB" id="A0A2H3BJQ3"/>
<accession>A0A2H3BJQ3</accession>